<feature type="compositionally biased region" description="Basic and acidic residues" evidence="1">
    <location>
        <begin position="247"/>
        <end position="267"/>
    </location>
</feature>
<reference evidence="3 4" key="1">
    <citation type="submission" date="2016-03" db="EMBL/GenBank/DDBJ databases">
        <title>Cyphomyrmex costatus WGS genome.</title>
        <authorList>
            <person name="Nygaard S."/>
            <person name="Hu H."/>
            <person name="Boomsma J."/>
            <person name="Zhang G."/>
        </authorList>
    </citation>
    <scope>NUCLEOTIDE SEQUENCE [LARGE SCALE GENOMIC DNA]</scope>
    <source>
        <strain evidence="3">MS0001</strain>
        <tissue evidence="3">Whole body</tissue>
    </source>
</reference>
<evidence type="ECO:0000313" key="4">
    <source>
        <dbReference type="Proteomes" id="UP000078542"/>
    </source>
</evidence>
<evidence type="ECO:0000256" key="1">
    <source>
        <dbReference type="SAM" id="MobiDB-lite"/>
    </source>
</evidence>
<keyword evidence="4" id="KW-1185">Reference proteome</keyword>
<evidence type="ECO:0000313" key="3">
    <source>
        <dbReference type="EMBL" id="KYN03961.1"/>
    </source>
</evidence>
<keyword evidence="2" id="KW-0472">Membrane</keyword>
<feature type="transmembrane region" description="Helical" evidence="2">
    <location>
        <begin position="373"/>
        <end position="389"/>
    </location>
</feature>
<keyword evidence="2" id="KW-1133">Transmembrane helix</keyword>
<evidence type="ECO:0000256" key="2">
    <source>
        <dbReference type="SAM" id="Phobius"/>
    </source>
</evidence>
<keyword evidence="2" id="KW-0812">Transmembrane</keyword>
<feature type="compositionally biased region" description="Low complexity" evidence="1">
    <location>
        <begin position="300"/>
        <end position="319"/>
    </location>
</feature>
<protein>
    <submittedName>
        <fullName evidence="3">Uncharacterized protein</fullName>
    </submittedName>
</protein>
<dbReference type="Proteomes" id="UP000078542">
    <property type="component" value="Unassembled WGS sequence"/>
</dbReference>
<feature type="region of interest" description="Disordered" evidence="1">
    <location>
        <begin position="238"/>
        <end position="352"/>
    </location>
</feature>
<proteinExistence type="predicted"/>
<name>A0A151IJY7_9HYME</name>
<dbReference type="AlphaFoldDB" id="A0A151IJY7"/>
<dbReference type="EMBL" id="KQ977294">
    <property type="protein sequence ID" value="KYN03961.1"/>
    <property type="molecule type" value="Genomic_DNA"/>
</dbReference>
<sequence length="390" mass="43922">MDEHEILLLPPFSGASSKERARKKLWRSAVEIVASDDEDSDADEHECAFFPAKRHCTQLTKTTEACSDTEQHTSAETPASSVGNLDYDEIIYQIQIEEKLKLWQAFQEEEGSMDNTINEVLAYYRMMYPSDPLNEESVGSRLHMSYRGNEMEDTAVTMAIRNHGLVQSAELPLQPHYCKCIGVDCSFSSKCMYELEDFAVYSNVETGRCNALDADKVYECDQPEDFLERAVDLATVLEPGGGPSRRWATEGRKEGGGGGGEREEHRDPRRRADKARATLDVRGYGARRRTSPAPAVRCHSQSSVARSSSSSAGRSVRLAGRPRRDRIRLPPCRHAPHRREPHVSAASRNSHVYAHTRCPQARSLSSSSSNPRSYFFFALFLGILFFFFFF</sequence>
<accession>A0A151IJY7</accession>
<organism evidence="3 4">
    <name type="scientific">Cyphomyrmex costatus</name>
    <dbReference type="NCBI Taxonomy" id="456900"/>
    <lineage>
        <taxon>Eukaryota</taxon>
        <taxon>Metazoa</taxon>
        <taxon>Ecdysozoa</taxon>
        <taxon>Arthropoda</taxon>
        <taxon>Hexapoda</taxon>
        <taxon>Insecta</taxon>
        <taxon>Pterygota</taxon>
        <taxon>Neoptera</taxon>
        <taxon>Endopterygota</taxon>
        <taxon>Hymenoptera</taxon>
        <taxon>Apocrita</taxon>
        <taxon>Aculeata</taxon>
        <taxon>Formicoidea</taxon>
        <taxon>Formicidae</taxon>
        <taxon>Myrmicinae</taxon>
        <taxon>Cyphomyrmex</taxon>
    </lineage>
</organism>
<gene>
    <name evidence="3" type="ORF">ALC62_05262</name>
</gene>